<evidence type="ECO:0000256" key="1">
    <source>
        <dbReference type="SAM" id="MobiDB-lite"/>
    </source>
</evidence>
<protein>
    <submittedName>
        <fullName evidence="2">Uncharacterized protein</fullName>
    </submittedName>
</protein>
<accession>A0ABQ0LRK1</accession>
<proteinExistence type="predicted"/>
<feature type="compositionally biased region" description="Basic residues" evidence="1">
    <location>
        <begin position="277"/>
        <end position="290"/>
    </location>
</feature>
<gene>
    <name evidence="2" type="ORF">MCHLO_09598</name>
</gene>
<evidence type="ECO:0000313" key="3">
    <source>
        <dbReference type="Proteomes" id="UP000815677"/>
    </source>
</evidence>
<reference evidence="2" key="1">
    <citation type="submission" date="2014-09" db="EMBL/GenBank/DDBJ databases">
        <title>Genome sequence of the luminous mushroom Mycena chlorophos for searching fungal bioluminescence genes.</title>
        <authorList>
            <person name="Tanaka Y."/>
            <person name="Kasuga D."/>
            <person name="Oba Y."/>
            <person name="Hase S."/>
            <person name="Sato K."/>
            <person name="Oba Y."/>
            <person name="Sakakibara Y."/>
        </authorList>
    </citation>
    <scope>NUCLEOTIDE SEQUENCE</scope>
</reference>
<dbReference type="Proteomes" id="UP000815677">
    <property type="component" value="Unassembled WGS sequence"/>
</dbReference>
<feature type="region of interest" description="Disordered" evidence="1">
    <location>
        <begin position="196"/>
        <end position="304"/>
    </location>
</feature>
<evidence type="ECO:0000313" key="2">
    <source>
        <dbReference type="EMBL" id="GAT52556.1"/>
    </source>
</evidence>
<organism evidence="2 3">
    <name type="scientific">Mycena chlorophos</name>
    <name type="common">Agaric fungus</name>
    <name type="synonym">Agaricus chlorophos</name>
    <dbReference type="NCBI Taxonomy" id="658473"/>
    <lineage>
        <taxon>Eukaryota</taxon>
        <taxon>Fungi</taxon>
        <taxon>Dikarya</taxon>
        <taxon>Basidiomycota</taxon>
        <taxon>Agaricomycotina</taxon>
        <taxon>Agaricomycetes</taxon>
        <taxon>Agaricomycetidae</taxon>
        <taxon>Agaricales</taxon>
        <taxon>Marasmiineae</taxon>
        <taxon>Mycenaceae</taxon>
        <taxon>Mycena</taxon>
    </lineage>
</organism>
<sequence>MSASLESLKELFMRIFLSSSAPPSVSRSIADNSLPLHHHQHDNDQPLSRAIVTPLATPDPQYGPACCTRTAPRLAAQVGPRRPPCLPRRHALHVSSNNPQFEVLDTARPISHPLPFAACSSRMVMFSPHVHFPTHPCTLTGAAHSPGSYDRAPIPVSPNSCAIPERGGRVYAYNGSPMGSPKASYFHPHAYEAWEAPERQPEADEEEPVPEFGHFSSESSEYTTDECASPDPGSPPAGIRIAPIGGGPPLRSRHSQEHVLSFLPHPHPPTPGSGLHPVKRERRKRPRPRRRSEDAEDHDCLGGF</sequence>
<dbReference type="EMBL" id="DF847787">
    <property type="protein sequence ID" value="GAT52556.1"/>
    <property type="molecule type" value="Genomic_DNA"/>
</dbReference>
<keyword evidence="3" id="KW-1185">Reference proteome</keyword>
<name>A0ABQ0LRK1_MYCCL</name>